<evidence type="ECO:0000313" key="2">
    <source>
        <dbReference type="Proteomes" id="UP001596303"/>
    </source>
</evidence>
<gene>
    <name evidence="1" type="ORF">ACFQDM_10715</name>
</gene>
<comment type="caution">
    <text evidence="1">The sequence shown here is derived from an EMBL/GenBank/DDBJ whole genome shotgun (WGS) entry which is preliminary data.</text>
</comment>
<dbReference type="InterPro" id="IPR054271">
    <property type="entry name" value="DUF7002"/>
</dbReference>
<accession>A0ABW1SAL2</accession>
<proteinExistence type="predicted"/>
<organism evidence="1 2">
    <name type="scientific">Ponticaulis profundi</name>
    <dbReference type="NCBI Taxonomy" id="2665222"/>
    <lineage>
        <taxon>Bacteria</taxon>
        <taxon>Pseudomonadati</taxon>
        <taxon>Pseudomonadota</taxon>
        <taxon>Alphaproteobacteria</taxon>
        <taxon>Hyphomonadales</taxon>
        <taxon>Hyphomonadaceae</taxon>
        <taxon>Ponticaulis</taxon>
    </lineage>
</organism>
<sequence>MPFSLDRFVALRPYLFHLTYNENLPGILEHRRLISARQLTDPLDFHVLAKKRAQQARVRTNRGRVTLRDQAPLAFGNVDLSPNFFREDLLNLLNGNVYFWPGANNITPVTMGRSHFRKYRNTASSVMIFRTEDLLRMNGPARFCRYNSGAPRCSGGRKSPRGPETFQTAEFYTGTAATVKEVTWVDSVQLPAVEDIRPVSEFLDLS</sequence>
<keyword evidence="2" id="KW-1185">Reference proteome</keyword>
<protein>
    <submittedName>
        <fullName evidence="1">DUF7002 family protein</fullName>
    </submittedName>
</protein>
<dbReference type="Pfam" id="PF22531">
    <property type="entry name" value="DUF7002"/>
    <property type="match status" value="1"/>
</dbReference>
<dbReference type="Proteomes" id="UP001596303">
    <property type="component" value="Unassembled WGS sequence"/>
</dbReference>
<evidence type="ECO:0000313" key="1">
    <source>
        <dbReference type="EMBL" id="MFC6198557.1"/>
    </source>
</evidence>
<reference evidence="2" key="1">
    <citation type="journal article" date="2019" name="Int. J. Syst. Evol. Microbiol.">
        <title>The Global Catalogue of Microorganisms (GCM) 10K type strain sequencing project: providing services to taxonomists for standard genome sequencing and annotation.</title>
        <authorList>
            <consortium name="The Broad Institute Genomics Platform"/>
            <consortium name="The Broad Institute Genome Sequencing Center for Infectious Disease"/>
            <person name="Wu L."/>
            <person name="Ma J."/>
        </authorList>
    </citation>
    <scope>NUCLEOTIDE SEQUENCE [LARGE SCALE GENOMIC DNA]</scope>
    <source>
        <strain evidence="2">CGMCC-1.15741</strain>
    </source>
</reference>
<dbReference type="RefSeq" id="WP_377378867.1">
    <property type="nucleotide sequence ID" value="NZ_JBHSSW010000012.1"/>
</dbReference>
<name>A0ABW1SAL2_9PROT</name>
<dbReference type="EMBL" id="JBHSSW010000012">
    <property type="protein sequence ID" value="MFC6198557.1"/>
    <property type="molecule type" value="Genomic_DNA"/>
</dbReference>